<evidence type="ECO:0000313" key="1">
    <source>
        <dbReference type="EMBL" id="KRM73682.1"/>
    </source>
</evidence>
<dbReference type="EMBL" id="AYYN01000140">
    <property type="protein sequence ID" value="KRM73682.1"/>
    <property type="molecule type" value="Genomic_DNA"/>
</dbReference>
<gene>
    <name evidence="1" type="ORF">FC48_GL000952</name>
</gene>
<dbReference type="PATRIC" id="fig|1423772.3.peg.1027"/>
<accession>A0A0R2B4S6</accession>
<organism evidence="1 2">
    <name type="scientific">Ligilactobacillus murinus DSM 20452 = NBRC 14221</name>
    <dbReference type="NCBI Taxonomy" id="1423772"/>
    <lineage>
        <taxon>Bacteria</taxon>
        <taxon>Bacillati</taxon>
        <taxon>Bacillota</taxon>
        <taxon>Bacilli</taxon>
        <taxon>Lactobacillales</taxon>
        <taxon>Lactobacillaceae</taxon>
        <taxon>Ligilactobacillus</taxon>
    </lineage>
</organism>
<sequence>MDWEKFFKDVMNWMNAANIMLKNYPIDSAEYWKWVIDTTGRIEKRYDGHPLVVGIMVAIIRYQDEIAQDMIAKKESENAGVGV</sequence>
<reference evidence="1 2" key="1">
    <citation type="journal article" date="2015" name="Genome Announc.">
        <title>Expanding the biotechnology potential of lactobacilli through comparative genomics of 213 strains and associated genera.</title>
        <authorList>
            <person name="Sun Z."/>
            <person name="Harris H.M."/>
            <person name="McCann A."/>
            <person name="Guo C."/>
            <person name="Argimon S."/>
            <person name="Zhang W."/>
            <person name="Yang X."/>
            <person name="Jeffery I.B."/>
            <person name="Cooney J.C."/>
            <person name="Kagawa T.F."/>
            <person name="Liu W."/>
            <person name="Song Y."/>
            <person name="Salvetti E."/>
            <person name="Wrobel A."/>
            <person name="Rasinkangas P."/>
            <person name="Parkhill J."/>
            <person name="Rea M.C."/>
            <person name="O'Sullivan O."/>
            <person name="Ritari J."/>
            <person name="Douillard F.P."/>
            <person name="Paul Ross R."/>
            <person name="Yang R."/>
            <person name="Briner A.E."/>
            <person name="Felis G.E."/>
            <person name="de Vos W.M."/>
            <person name="Barrangou R."/>
            <person name="Klaenhammer T.R."/>
            <person name="Caufield P.W."/>
            <person name="Cui Y."/>
            <person name="Zhang H."/>
            <person name="O'Toole P.W."/>
        </authorList>
    </citation>
    <scope>NUCLEOTIDE SEQUENCE [LARGE SCALE GENOMIC DNA]</scope>
    <source>
        <strain evidence="1 2">DSM 20452</strain>
    </source>
</reference>
<evidence type="ECO:0000313" key="2">
    <source>
        <dbReference type="Proteomes" id="UP000051612"/>
    </source>
</evidence>
<protein>
    <submittedName>
        <fullName evidence="1">Uncharacterized protein</fullName>
    </submittedName>
</protein>
<proteinExistence type="predicted"/>
<dbReference type="AlphaFoldDB" id="A0A0R2B4S6"/>
<name>A0A0R2B4S6_9LACO</name>
<dbReference type="Proteomes" id="UP000051612">
    <property type="component" value="Unassembled WGS sequence"/>
</dbReference>
<comment type="caution">
    <text evidence="1">The sequence shown here is derived from an EMBL/GenBank/DDBJ whole genome shotgun (WGS) entry which is preliminary data.</text>
</comment>
<dbReference type="RefSeq" id="WP_056959567.1">
    <property type="nucleotide sequence ID" value="NZ_AYYN01000140.1"/>
</dbReference>